<keyword evidence="2" id="KW-0969">Cilium</keyword>
<dbReference type="PANTHER" id="PTHR42200">
    <property type="entry name" value="ARCHAEAL FLAGELLA-RELATED PROTEIN F-RELATED"/>
    <property type="match status" value="1"/>
</dbReference>
<proteinExistence type="predicted"/>
<dbReference type="GO" id="GO:0097588">
    <property type="term" value="P:archaeal or bacterial-type flagellum-dependent cell motility"/>
    <property type="evidence" value="ECO:0007669"/>
    <property type="project" value="InterPro"/>
</dbReference>
<evidence type="ECO:0000256" key="1">
    <source>
        <dbReference type="SAM" id="Phobius"/>
    </source>
</evidence>
<organism evidence="2 3">
    <name type="scientific">Pyrococcus kukulkanii</name>
    <dbReference type="NCBI Taxonomy" id="1609559"/>
    <lineage>
        <taxon>Archaea</taxon>
        <taxon>Methanobacteriati</taxon>
        <taxon>Methanobacteriota</taxon>
        <taxon>Thermococci</taxon>
        <taxon>Thermococcales</taxon>
        <taxon>Thermococcaceae</taxon>
        <taxon>Pyrococcus</taxon>
    </lineage>
</organism>
<protein>
    <submittedName>
        <fullName evidence="2">Flagellar protein</fullName>
    </submittedName>
</protein>
<reference evidence="2 3" key="2">
    <citation type="journal article" date="2016" name="Int. J. Syst. Evol. Microbiol.">
        <title>Pyrococcus kukulkanii sp. nov., a hyperthermophilic, piezophilic archaeon isolated from a deep-sea hydrothermal vent.</title>
        <authorList>
            <person name="Callac N."/>
            <person name="Oger P."/>
            <person name="Lesongeur F."/>
            <person name="Rattray J.E."/>
            <person name="Vannier P."/>
            <person name="Michoud G."/>
            <person name="Beauverger M."/>
            <person name="Gayet N."/>
            <person name="Rouxel O."/>
            <person name="Jebbar M."/>
            <person name="Godfroy A."/>
        </authorList>
    </citation>
    <scope>NUCLEOTIDE SEQUENCE [LARGE SCALE GENOMIC DNA]</scope>
    <source>
        <strain evidence="2 3">NCB100</strain>
    </source>
</reference>
<feature type="transmembrane region" description="Helical" evidence="1">
    <location>
        <begin position="7"/>
        <end position="27"/>
    </location>
</feature>
<dbReference type="OrthoDB" id="85295at2157"/>
<dbReference type="RefSeq" id="WP_068320467.1">
    <property type="nucleotide sequence ID" value="NZ_CP010835.1"/>
</dbReference>
<dbReference type="PANTHER" id="PTHR42200:SF2">
    <property type="entry name" value="ARCHAEAL FLAGELLA-RELATED PROTEIN F"/>
    <property type="match status" value="1"/>
</dbReference>
<reference evidence="3" key="1">
    <citation type="submission" date="2015-02" db="EMBL/GenBank/DDBJ databases">
        <title>Pyrococcus kukulkanii sp. nov., a novel hyperthermophilic archaeon isolated from a deep-sea hydrothermal vent at the Guaymas Basin.</title>
        <authorList>
            <person name="Oger P.M."/>
            <person name="Callac N."/>
            <person name="Jebbar M."/>
            <person name="Godfroy A."/>
        </authorList>
    </citation>
    <scope>NUCLEOTIDE SEQUENCE [LARGE SCALE GENOMIC DNA]</scope>
    <source>
        <strain evidence="3">NCB100</strain>
    </source>
</reference>
<dbReference type="Proteomes" id="UP000070587">
    <property type="component" value="Chromosome"/>
</dbReference>
<dbReference type="GO" id="GO:0005198">
    <property type="term" value="F:structural molecule activity"/>
    <property type="evidence" value="ECO:0007669"/>
    <property type="project" value="InterPro"/>
</dbReference>
<keyword evidence="1" id="KW-0472">Membrane</keyword>
<keyword evidence="1" id="KW-1133">Transmembrane helix</keyword>
<evidence type="ECO:0000313" key="2">
    <source>
        <dbReference type="EMBL" id="AMM53378.1"/>
    </source>
</evidence>
<dbReference type="KEGG" id="pyc:TQ32_01880"/>
<dbReference type="STRING" id="1609559.TQ32_01880"/>
<dbReference type="EMBL" id="CP010835">
    <property type="protein sequence ID" value="AMM53378.1"/>
    <property type="molecule type" value="Genomic_DNA"/>
</dbReference>
<dbReference type="InterPro" id="IPR002774">
    <property type="entry name" value="Flagellin_arc-type"/>
</dbReference>
<keyword evidence="2" id="KW-0282">Flagellum</keyword>
<dbReference type="GeneID" id="28490541"/>
<gene>
    <name evidence="2" type="ORF">TQ32_01880</name>
</gene>
<keyword evidence="2" id="KW-0966">Cell projection</keyword>
<dbReference type="PATRIC" id="fig|1609559.3.peg.382"/>
<keyword evidence="1" id="KW-0812">Transmembrane</keyword>
<evidence type="ECO:0000313" key="3">
    <source>
        <dbReference type="Proteomes" id="UP000070587"/>
    </source>
</evidence>
<name>A0A127B7Y5_9EURY</name>
<sequence>MGFSVSASAAIVFISFLIAIGTLYTAWDNTYSEVQAAREFWYSLKLSQLNFKIGDVSVSPSTNNSNVDLTFKFLGQTIPGRVDILHNGTYVDSTDLDYLIPGNDYTVTISGGADTSGSLNQVVLAFDNGCLLIVTYHYNGTDYVVDSSSTQCPVEVS</sequence>
<accession>A0A127B7Y5</accession>
<dbReference type="AlphaFoldDB" id="A0A127B7Y5"/>